<accession>A0A5B7IBX8</accession>
<evidence type="ECO:0000313" key="2">
    <source>
        <dbReference type="EMBL" id="MPC79027.1"/>
    </source>
</evidence>
<dbReference type="EMBL" id="VSRR010050022">
    <property type="protein sequence ID" value="MPC79027.1"/>
    <property type="molecule type" value="Genomic_DNA"/>
</dbReference>
<proteinExistence type="predicted"/>
<protein>
    <submittedName>
        <fullName evidence="2">Uncharacterized protein</fullName>
    </submittedName>
</protein>
<evidence type="ECO:0000313" key="3">
    <source>
        <dbReference type="Proteomes" id="UP000324222"/>
    </source>
</evidence>
<reference evidence="2 3" key="1">
    <citation type="submission" date="2019-05" db="EMBL/GenBank/DDBJ databases">
        <title>Another draft genome of Portunus trituberculatus and its Hox gene families provides insights of decapod evolution.</title>
        <authorList>
            <person name="Jeong J.-H."/>
            <person name="Song I."/>
            <person name="Kim S."/>
            <person name="Choi T."/>
            <person name="Kim D."/>
            <person name="Ryu S."/>
            <person name="Kim W."/>
        </authorList>
    </citation>
    <scope>NUCLEOTIDE SEQUENCE [LARGE SCALE GENOMIC DNA]</scope>
    <source>
        <tissue evidence="2">Muscle</tissue>
    </source>
</reference>
<dbReference type="AlphaFoldDB" id="A0A5B7IBX8"/>
<gene>
    <name evidence="2" type="ORF">E2C01_073538</name>
</gene>
<dbReference type="Proteomes" id="UP000324222">
    <property type="component" value="Unassembled WGS sequence"/>
</dbReference>
<sequence>MPTTTITLISNPVLTNFGETRTGHGRPNPPLAIKLIQKAAYHSQLTRERRSAGQNNNNLHHNIHPDDPCPPVKNK</sequence>
<keyword evidence="3" id="KW-1185">Reference proteome</keyword>
<evidence type="ECO:0000256" key="1">
    <source>
        <dbReference type="SAM" id="MobiDB-lite"/>
    </source>
</evidence>
<feature type="region of interest" description="Disordered" evidence="1">
    <location>
        <begin position="42"/>
        <end position="75"/>
    </location>
</feature>
<organism evidence="2 3">
    <name type="scientific">Portunus trituberculatus</name>
    <name type="common">Swimming crab</name>
    <name type="synonym">Neptunus trituberculatus</name>
    <dbReference type="NCBI Taxonomy" id="210409"/>
    <lineage>
        <taxon>Eukaryota</taxon>
        <taxon>Metazoa</taxon>
        <taxon>Ecdysozoa</taxon>
        <taxon>Arthropoda</taxon>
        <taxon>Crustacea</taxon>
        <taxon>Multicrustacea</taxon>
        <taxon>Malacostraca</taxon>
        <taxon>Eumalacostraca</taxon>
        <taxon>Eucarida</taxon>
        <taxon>Decapoda</taxon>
        <taxon>Pleocyemata</taxon>
        <taxon>Brachyura</taxon>
        <taxon>Eubrachyura</taxon>
        <taxon>Portunoidea</taxon>
        <taxon>Portunidae</taxon>
        <taxon>Portuninae</taxon>
        <taxon>Portunus</taxon>
    </lineage>
</organism>
<comment type="caution">
    <text evidence="2">The sequence shown here is derived from an EMBL/GenBank/DDBJ whole genome shotgun (WGS) entry which is preliminary data.</text>
</comment>
<name>A0A5B7IBX8_PORTR</name>